<dbReference type="InterPro" id="IPR032631">
    <property type="entry name" value="P-type_ATPase_N"/>
</dbReference>
<evidence type="ECO:0000256" key="12">
    <source>
        <dbReference type="ARBA" id="ARBA00034036"/>
    </source>
</evidence>
<feature type="region of interest" description="Disordered" evidence="17">
    <location>
        <begin position="731"/>
        <end position="764"/>
    </location>
</feature>
<accession>A0A024UJN8</accession>
<evidence type="ECO:0000256" key="8">
    <source>
        <dbReference type="ARBA" id="ARBA00022842"/>
    </source>
</evidence>
<dbReference type="GO" id="GO:0005524">
    <property type="term" value="F:ATP binding"/>
    <property type="evidence" value="ECO:0007669"/>
    <property type="project" value="UniProtKB-UniRule"/>
</dbReference>
<feature type="transmembrane region" description="Helical" evidence="16">
    <location>
        <begin position="1056"/>
        <end position="1075"/>
    </location>
</feature>
<evidence type="ECO:0000259" key="18">
    <source>
        <dbReference type="Pfam" id="PF00122"/>
    </source>
</evidence>
<evidence type="ECO:0000259" key="20">
    <source>
        <dbReference type="Pfam" id="PF16212"/>
    </source>
</evidence>
<feature type="binding site" evidence="14">
    <location>
        <position position="618"/>
    </location>
    <ligand>
        <name>ATP</name>
        <dbReference type="ChEBI" id="CHEBI:30616"/>
    </ligand>
</feature>
<protein>
    <recommendedName>
        <fullName evidence="16">Phospholipid-transporting ATPase</fullName>
        <ecNumber evidence="16">7.6.2.1</ecNumber>
    </recommendedName>
</protein>
<dbReference type="Gene3D" id="3.40.1110.10">
    <property type="entry name" value="Calcium-transporting ATPase, cytoplasmic domain N"/>
    <property type="match status" value="2"/>
</dbReference>
<evidence type="ECO:0000256" key="16">
    <source>
        <dbReference type="RuleBase" id="RU362033"/>
    </source>
</evidence>
<dbReference type="RefSeq" id="XP_008864579.1">
    <property type="nucleotide sequence ID" value="XM_008866357.1"/>
</dbReference>
<dbReference type="GO" id="GO:0016887">
    <property type="term" value="F:ATP hydrolysis activity"/>
    <property type="evidence" value="ECO:0007669"/>
    <property type="project" value="InterPro"/>
</dbReference>
<dbReference type="eggNOG" id="KOG0206">
    <property type="taxonomic scope" value="Eukaryota"/>
</dbReference>
<feature type="domain" description="P-type ATPase N-terminal" evidence="19">
    <location>
        <begin position="28"/>
        <end position="91"/>
    </location>
</feature>
<feature type="binding site" evidence="14">
    <location>
        <position position="464"/>
    </location>
    <ligand>
        <name>ATP</name>
        <dbReference type="ChEBI" id="CHEBI:30616"/>
    </ligand>
</feature>
<keyword evidence="4 16" id="KW-0812">Transmembrane</keyword>
<feature type="binding site" evidence="14">
    <location>
        <position position="866"/>
    </location>
    <ligand>
        <name>ATP</name>
        <dbReference type="ChEBI" id="CHEBI:30616"/>
    </ligand>
</feature>
<organism evidence="21">
    <name type="scientific">Aphanomyces invadans</name>
    <dbReference type="NCBI Taxonomy" id="157072"/>
    <lineage>
        <taxon>Eukaryota</taxon>
        <taxon>Sar</taxon>
        <taxon>Stramenopiles</taxon>
        <taxon>Oomycota</taxon>
        <taxon>Saprolegniomycetes</taxon>
        <taxon>Saprolegniales</taxon>
        <taxon>Verrucalvaceae</taxon>
        <taxon>Aphanomyces</taxon>
    </lineage>
</organism>
<dbReference type="InterPro" id="IPR023298">
    <property type="entry name" value="ATPase_P-typ_TM_dom_sf"/>
</dbReference>
<comment type="similarity">
    <text evidence="3 16">Belongs to the cation transport ATPase (P-type) (TC 3.A.3) family. Type IV subfamily.</text>
</comment>
<dbReference type="SUPFAM" id="SSF81665">
    <property type="entry name" value="Calcium ATPase, transmembrane domain M"/>
    <property type="match status" value="1"/>
</dbReference>
<dbReference type="FunFam" id="3.40.50.1000:FF:000014">
    <property type="entry name" value="Phospholipid-transporting ATPase"/>
    <property type="match status" value="1"/>
</dbReference>
<dbReference type="Pfam" id="PF16209">
    <property type="entry name" value="PhoLip_ATPase_N"/>
    <property type="match status" value="1"/>
</dbReference>
<dbReference type="GO" id="GO:0045332">
    <property type="term" value="P:phospholipid translocation"/>
    <property type="evidence" value="ECO:0007669"/>
    <property type="project" value="TreeGrafter"/>
</dbReference>
<feature type="active site" description="4-aspartylphosphate intermediate" evidence="13">
    <location>
        <position position="462"/>
    </location>
</feature>
<feature type="binding site" evidence="14">
    <location>
        <position position="721"/>
    </location>
    <ligand>
        <name>ATP</name>
        <dbReference type="ChEBI" id="CHEBI:30616"/>
    </ligand>
</feature>
<dbReference type="InterPro" id="IPR023299">
    <property type="entry name" value="ATPase_P-typ_cyto_dom_N"/>
</dbReference>
<evidence type="ECO:0000256" key="4">
    <source>
        <dbReference type="ARBA" id="ARBA00022692"/>
    </source>
</evidence>
<evidence type="ECO:0000256" key="17">
    <source>
        <dbReference type="SAM" id="MobiDB-lite"/>
    </source>
</evidence>
<feature type="binding site" evidence="15">
    <location>
        <position position="462"/>
    </location>
    <ligand>
        <name>Mg(2+)</name>
        <dbReference type="ChEBI" id="CHEBI:18420"/>
    </ligand>
</feature>
<feature type="binding site" evidence="14">
    <location>
        <position position="783"/>
    </location>
    <ligand>
        <name>ATP</name>
        <dbReference type="ChEBI" id="CHEBI:30616"/>
    </ligand>
</feature>
<keyword evidence="5 15" id="KW-0479">Metal-binding</keyword>
<feature type="transmembrane region" description="Helical" evidence="16">
    <location>
        <begin position="316"/>
        <end position="338"/>
    </location>
</feature>
<feature type="domain" description="P-type ATPase C-terminal" evidence="20">
    <location>
        <begin position="1024"/>
        <end position="1270"/>
    </location>
</feature>
<keyword evidence="7 14" id="KW-0067">ATP-binding</keyword>
<feature type="binding site" evidence="14">
    <location>
        <position position="1001"/>
    </location>
    <ligand>
        <name>ATP</name>
        <dbReference type="ChEBI" id="CHEBI:30616"/>
    </ligand>
</feature>
<feature type="binding site" evidence="15">
    <location>
        <position position="1002"/>
    </location>
    <ligand>
        <name>Mg(2+)</name>
        <dbReference type="ChEBI" id="CHEBI:18420"/>
    </ligand>
</feature>
<dbReference type="InterPro" id="IPR044492">
    <property type="entry name" value="P_typ_ATPase_HD_dom"/>
</dbReference>
<feature type="binding site" evidence="14">
    <location>
        <position position="978"/>
    </location>
    <ligand>
        <name>ATP</name>
        <dbReference type="ChEBI" id="CHEBI:30616"/>
    </ligand>
</feature>
<evidence type="ECO:0000259" key="19">
    <source>
        <dbReference type="Pfam" id="PF16209"/>
    </source>
</evidence>
<dbReference type="SFLD" id="SFLDS00003">
    <property type="entry name" value="Haloacid_Dehalogenase"/>
    <property type="match status" value="1"/>
</dbReference>
<dbReference type="NCBIfam" id="TIGR01652">
    <property type="entry name" value="ATPase-Plipid"/>
    <property type="match status" value="1"/>
</dbReference>
<evidence type="ECO:0000256" key="14">
    <source>
        <dbReference type="PIRSR" id="PIRSR606539-2"/>
    </source>
</evidence>
<dbReference type="InterPro" id="IPR023214">
    <property type="entry name" value="HAD_sf"/>
</dbReference>
<dbReference type="InterPro" id="IPR001757">
    <property type="entry name" value="P_typ_ATPase"/>
</dbReference>
<dbReference type="SUPFAM" id="SSF81660">
    <property type="entry name" value="Metal cation-transporting ATPase, ATP-binding domain N"/>
    <property type="match status" value="1"/>
</dbReference>
<keyword evidence="10 16" id="KW-1133">Transmembrane helix</keyword>
<dbReference type="GO" id="GO:0000287">
    <property type="term" value="F:magnesium ion binding"/>
    <property type="evidence" value="ECO:0007669"/>
    <property type="project" value="UniProtKB-UniRule"/>
</dbReference>
<evidence type="ECO:0000313" key="21">
    <source>
        <dbReference type="EMBL" id="ETW06504.1"/>
    </source>
</evidence>
<dbReference type="PRINTS" id="PR00119">
    <property type="entry name" value="CATATPASE"/>
</dbReference>
<dbReference type="PANTHER" id="PTHR24092">
    <property type="entry name" value="PROBABLE PHOSPHOLIPID-TRANSPORTING ATPASE"/>
    <property type="match status" value="1"/>
</dbReference>
<keyword evidence="6 14" id="KW-0547">Nucleotide-binding</keyword>
<keyword evidence="9 16" id="KW-1278">Translocase</keyword>
<keyword evidence="11 16" id="KW-0472">Membrane</keyword>
<feature type="binding site" evidence="14">
    <location>
        <position position="972"/>
    </location>
    <ligand>
        <name>ATP</name>
        <dbReference type="ChEBI" id="CHEBI:30616"/>
    </ligand>
</feature>
<dbReference type="Pfam" id="PF13246">
    <property type="entry name" value="Cation_ATPase"/>
    <property type="match status" value="1"/>
</dbReference>
<dbReference type="EMBL" id="KI913955">
    <property type="protein sequence ID" value="ETW06504.1"/>
    <property type="molecule type" value="Genomic_DNA"/>
</dbReference>
<feature type="domain" description="P-type ATPase A" evidence="18">
    <location>
        <begin position="166"/>
        <end position="216"/>
    </location>
</feature>
<evidence type="ECO:0000256" key="7">
    <source>
        <dbReference type="ARBA" id="ARBA00022840"/>
    </source>
</evidence>
<dbReference type="Pfam" id="PF16212">
    <property type="entry name" value="PhoLip_ATPase_C"/>
    <property type="match status" value="1"/>
</dbReference>
<feature type="transmembrane region" description="Helical" evidence="16">
    <location>
        <begin position="1168"/>
        <end position="1185"/>
    </location>
</feature>
<dbReference type="GO" id="GO:0140326">
    <property type="term" value="F:ATPase-coupled intramembrane lipid transporter activity"/>
    <property type="evidence" value="ECO:0007669"/>
    <property type="project" value="UniProtKB-EC"/>
</dbReference>
<comment type="catalytic activity">
    <reaction evidence="12 16">
        <text>ATP + H2O + phospholipidSide 1 = ADP + phosphate + phospholipidSide 2.</text>
        <dbReference type="EC" id="7.6.2.1"/>
    </reaction>
</comment>
<evidence type="ECO:0000256" key="6">
    <source>
        <dbReference type="ARBA" id="ARBA00022741"/>
    </source>
</evidence>
<feature type="transmembrane region" description="Helical" evidence="16">
    <location>
        <begin position="366"/>
        <end position="385"/>
    </location>
</feature>
<feature type="binding site" evidence="14">
    <location>
        <position position="867"/>
    </location>
    <ligand>
        <name>ATP</name>
        <dbReference type="ChEBI" id="CHEBI:30616"/>
    </ligand>
</feature>
<feature type="binding site" evidence="15">
    <location>
        <position position="464"/>
    </location>
    <ligand>
        <name>Mg(2+)</name>
        <dbReference type="ChEBI" id="CHEBI:18420"/>
    </ligand>
</feature>
<feature type="binding site" evidence="14">
    <location>
        <position position="462"/>
    </location>
    <ligand>
        <name>ATP</name>
        <dbReference type="ChEBI" id="CHEBI:30616"/>
    </ligand>
</feature>
<sequence>MLQGFQPASFGSVGVSKPHANAGNRITYLNSATLNRSQHFRGNRIHTAKYTLLTFVPKNLFEQFRRVANIYFLVLSVLTSMPFSPKNPVSLIGTFMAVLMFSAAKEAYEDYMRHLSDADINTRSVDVVDVSLCSSATPPPPQMSPSNLDSPSPSLTLPLLQFPLKTLQWHQLEVGDLVLLRKNDEVPADCLLLATSDTDSGVCSIDSANLDGESSLKTLYAVHGGLPLDAIPSLRGRVEHESPSPSLASFRGTLHVGTAAPVLLTLNQLLLRGCSIRHTKWAVGVVLYAGHDTKSFLNGSAPPYKSSTVMHTMNRCLYFVFFVQGLLCTINAIAMLTWSHASRTPYLSTFNDTTTSIVSPNGGQGYLTFLVAYSNLIPISLYVGIEVVKLIQKYLIEHDADMAVCVVAPKTAMTPSMSMLDPVPGISTSAAPTAAPMLTSFAKCRTSNLVEELGQVELVFTDKTGTLTCNEMVFSACAIVGMPRAFAFDSLPIKASSVSTASAAPPPTSACGSHRLHLPNLLIPRLSASAGPRALGSTNNCASESTIVDVQLTSPKKQFPLEGSDAWTSLYDSRHPNRTRQMDFWLCLALCHSVAPELDEDDPTNVMAIRYQASSPDEGAMVAAARQMGYAPSRWWSELRFVCVVGKKELDFCRPCAAMLSQRSIRIVFKCRSAASVTVWNRATHAEETYRVLNVLEFHSARRRMSIVVRAPDGRLRLFVKGADAAILKRLATSAQPPSNDDDDDDGGGGGGETTTSANDPASPHHVAWITQHLTEYSEKGLRTLCVAVRNLDQATYDAWSTTYQAANMIHDPDLRESHVASARNAIERDLHLLGMTAIEDRLQDGVPDTIEQLLAAGIRVWVLTGDKEETAINVGHACNVLRPTSRVHRLSKYKSESDMYEFLAELVDGMTCTNAPRPTSRPPPPVATISAKMTQDVMVLDGDALALAMLPSTRQVFIGAAMRCRACICCRVSPKQKAQVVQLARDHVSVVTLAIGDGANDVSMIQAAHLGIGICGHEGTQAVRASDYSIAQFRFLRKLLFVHGAWAYHRVCKFILFYFYKNMLVVFTEYWFAWSSGFSGQIYFPDMLSLAYNALFTSYPCVAGFSLDQHVAMPAMLKLPKLYQLGQLRQSYNESVFVLHVVLAMYHAALCYFIPQCLLAHDVVVGQWAVSIASFACVIVVVTIRMLTQVQCFTRVVVWVTGFSIVVDFGAMLVLSTPTMARVLQPQAHSVMFVLVMEPRFYLALVLTSTVSFLTDLAAHYIQRQCAPTPQDIANELHFDPSLAKPGLATSSGLHNIIQPMQ</sequence>
<dbReference type="Gene3D" id="3.40.50.1000">
    <property type="entry name" value="HAD superfamily/HAD-like"/>
    <property type="match status" value="2"/>
</dbReference>
<dbReference type="SUPFAM" id="SSF56784">
    <property type="entry name" value="HAD-like"/>
    <property type="match status" value="1"/>
</dbReference>
<dbReference type="STRING" id="157072.A0A024UJN8"/>
<dbReference type="InterPro" id="IPR036412">
    <property type="entry name" value="HAD-like_sf"/>
</dbReference>
<dbReference type="SFLD" id="SFLDG00002">
    <property type="entry name" value="C1.7:_P-type_atpase_like"/>
    <property type="match status" value="1"/>
</dbReference>
<dbReference type="InterPro" id="IPR018303">
    <property type="entry name" value="ATPase_P-typ_P_site"/>
</dbReference>
<dbReference type="Pfam" id="PF00122">
    <property type="entry name" value="E1-E2_ATPase"/>
    <property type="match status" value="1"/>
</dbReference>
<evidence type="ECO:0000256" key="5">
    <source>
        <dbReference type="ARBA" id="ARBA00022723"/>
    </source>
</evidence>
<dbReference type="GO" id="GO:0005886">
    <property type="term" value="C:plasma membrane"/>
    <property type="evidence" value="ECO:0007669"/>
    <property type="project" value="TreeGrafter"/>
</dbReference>
<dbReference type="EMBL" id="KI913955">
    <property type="protein sequence ID" value="ETW06503.1"/>
    <property type="molecule type" value="Genomic_DNA"/>
</dbReference>
<evidence type="ECO:0000256" key="11">
    <source>
        <dbReference type="ARBA" id="ARBA00023136"/>
    </source>
</evidence>
<feature type="binding site" evidence="14">
    <location>
        <position position="463"/>
    </location>
    <ligand>
        <name>ATP</name>
        <dbReference type="ChEBI" id="CHEBI:30616"/>
    </ligand>
</feature>
<dbReference type="InterPro" id="IPR032630">
    <property type="entry name" value="P_typ_ATPase_c"/>
</dbReference>
<feature type="binding site" evidence="14">
    <location>
        <position position="865"/>
    </location>
    <ligand>
        <name>ATP</name>
        <dbReference type="ChEBI" id="CHEBI:30616"/>
    </ligand>
</feature>
<dbReference type="VEuPathDB" id="FungiDB:H310_02742"/>
<feature type="binding site" evidence="15">
    <location>
        <position position="998"/>
    </location>
    <ligand>
        <name>Mg(2+)</name>
        <dbReference type="ChEBI" id="CHEBI:18420"/>
    </ligand>
</feature>
<name>A0A024UJN8_9STRA</name>
<proteinExistence type="inferred from homology"/>
<feature type="transmembrane region" description="Helical" evidence="16">
    <location>
        <begin position="1137"/>
        <end position="1156"/>
    </location>
</feature>
<evidence type="ECO:0000256" key="1">
    <source>
        <dbReference type="ARBA" id="ARBA00004141"/>
    </source>
</evidence>
<feature type="binding site" evidence="14">
    <location>
        <position position="698"/>
    </location>
    <ligand>
        <name>ATP</name>
        <dbReference type="ChEBI" id="CHEBI:30616"/>
    </ligand>
</feature>
<dbReference type="InterPro" id="IPR006539">
    <property type="entry name" value="P-type_ATPase_IV"/>
</dbReference>
<reference evidence="21" key="1">
    <citation type="submission" date="2013-12" db="EMBL/GenBank/DDBJ databases">
        <title>The Genome Sequence of Aphanomyces invadans NJM9701.</title>
        <authorList>
            <consortium name="The Broad Institute Genomics Platform"/>
            <person name="Russ C."/>
            <person name="Tyler B."/>
            <person name="van West P."/>
            <person name="Dieguez-Uribeondo J."/>
            <person name="Young S.K."/>
            <person name="Zeng Q."/>
            <person name="Gargeya S."/>
            <person name="Fitzgerald M."/>
            <person name="Abouelleil A."/>
            <person name="Alvarado L."/>
            <person name="Chapman S.B."/>
            <person name="Gainer-Dewar J."/>
            <person name="Goldberg J."/>
            <person name="Griggs A."/>
            <person name="Gujja S."/>
            <person name="Hansen M."/>
            <person name="Howarth C."/>
            <person name="Imamovic A."/>
            <person name="Ireland A."/>
            <person name="Larimer J."/>
            <person name="McCowan C."/>
            <person name="Murphy C."/>
            <person name="Pearson M."/>
            <person name="Poon T.W."/>
            <person name="Priest M."/>
            <person name="Roberts A."/>
            <person name="Saif S."/>
            <person name="Shea T."/>
            <person name="Sykes S."/>
            <person name="Wortman J."/>
            <person name="Nusbaum C."/>
            <person name="Birren B."/>
        </authorList>
    </citation>
    <scope>NUCLEOTIDE SEQUENCE [LARGE SCALE GENOMIC DNA]</scope>
    <source>
        <strain evidence="21">NJM9701</strain>
    </source>
</reference>
<dbReference type="Gene3D" id="2.70.150.10">
    <property type="entry name" value="Calcium-transporting ATPase, cytoplasmic transduction domain A"/>
    <property type="match status" value="1"/>
</dbReference>
<dbReference type="PANTHER" id="PTHR24092:SF150">
    <property type="entry name" value="PHOSPHOLIPID-TRANSPORTING ATPASE"/>
    <property type="match status" value="1"/>
</dbReference>
<dbReference type="RefSeq" id="XP_008864578.1">
    <property type="nucleotide sequence ID" value="XM_008866356.1"/>
</dbReference>
<evidence type="ECO:0000256" key="10">
    <source>
        <dbReference type="ARBA" id="ARBA00022989"/>
    </source>
</evidence>
<feature type="transmembrane region" description="Helical" evidence="16">
    <location>
        <begin position="1242"/>
        <end position="1263"/>
    </location>
</feature>
<evidence type="ECO:0000256" key="3">
    <source>
        <dbReference type="ARBA" id="ARBA00008109"/>
    </source>
</evidence>
<dbReference type="OrthoDB" id="377733at2759"/>
<evidence type="ECO:0000256" key="13">
    <source>
        <dbReference type="PIRSR" id="PIRSR606539-1"/>
    </source>
</evidence>
<dbReference type="PROSITE" id="PS00154">
    <property type="entry name" value="ATPASE_E1_E2"/>
    <property type="match status" value="1"/>
</dbReference>
<feature type="binding site" evidence="14">
    <location>
        <position position="1002"/>
    </location>
    <ligand>
        <name>ATP</name>
        <dbReference type="ChEBI" id="CHEBI:30616"/>
    </ligand>
</feature>
<feature type="transmembrane region" description="Helical" evidence="16">
    <location>
        <begin position="1197"/>
        <end position="1222"/>
    </location>
</feature>
<dbReference type="InterPro" id="IPR059000">
    <property type="entry name" value="ATPase_P-type_domA"/>
</dbReference>
<dbReference type="EC" id="7.6.2.1" evidence="16"/>
<gene>
    <name evidence="21" type="ORF">H310_02742</name>
</gene>
<evidence type="ECO:0000256" key="9">
    <source>
        <dbReference type="ARBA" id="ARBA00022967"/>
    </source>
</evidence>
<evidence type="ECO:0000256" key="2">
    <source>
        <dbReference type="ARBA" id="ARBA00004308"/>
    </source>
</evidence>
<dbReference type="SFLD" id="SFLDF00027">
    <property type="entry name" value="p-type_atpase"/>
    <property type="match status" value="1"/>
</dbReference>
<evidence type="ECO:0000256" key="15">
    <source>
        <dbReference type="PIRSR" id="PIRSR606539-3"/>
    </source>
</evidence>
<dbReference type="Gene3D" id="1.20.1110.10">
    <property type="entry name" value="Calcium-transporting ATPase, transmembrane domain"/>
    <property type="match status" value="1"/>
</dbReference>
<dbReference type="InterPro" id="IPR008250">
    <property type="entry name" value="ATPase_P-typ_transduc_dom_A_sf"/>
</dbReference>
<comment type="subcellular location">
    <subcellularLocation>
        <location evidence="2">Endomembrane system</location>
    </subcellularLocation>
    <subcellularLocation>
        <location evidence="1 16">Membrane</location>
        <topology evidence="1 16">Multi-pass membrane protein</topology>
    </subcellularLocation>
</comment>
<dbReference type="SUPFAM" id="SSF81653">
    <property type="entry name" value="Calcium ATPase, transduction domain A"/>
    <property type="match status" value="1"/>
</dbReference>
<feature type="transmembrane region" description="Helical" evidence="16">
    <location>
        <begin position="1095"/>
        <end position="1116"/>
    </location>
</feature>
<comment type="cofactor">
    <cofactor evidence="15">
        <name>Mg(2+)</name>
        <dbReference type="ChEBI" id="CHEBI:18420"/>
    </cofactor>
</comment>
<keyword evidence="8 15" id="KW-0460">Magnesium</keyword>
<dbReference type="GeneID" id="20079792"/>
<dbReference type="NCBIfam" id="TIGR01494">
    <property type="entry name" value="ATPase_P-type"/>
    <property type="match status" value="1"/>
</dbReference>